<organism evidence="1 2">
    <name type="scientific">Robbsia andropogonis</name>
    <dbReference type="NCBI Taxonomy" id="28092"/>
    <lineage>
        <taxon>Bacteria</taxon>
        <taxon>Pseudomonadati</taxon>
        <taxon>Pseudomonadota</taxon>
        <taxon>Betaproteobacteria</taxon>
        <taxon>Burkholderiales</taxon>
        <taxon>Burkholderiaceae</taxon>
        <taxon>Robbsia</taxon>
    </lineage>
</organism>
<dbReference type="EMBL" id="LAQU01000041">
    <property type="protein sequence ID" value="KKB61477.1"/>
    <property type="molecule type" value="Genomic_DNA"/>
</dbReference>
<evidence type="ECO:0008006" key="3">
    <source>
        <dbReference type="Google" id="ProtNLM"/>
    </source>
</evidence>
<keyword evidence="2" id="KW-1185">Reference proteome</keyword>
<gene>
    <name evidence="1" type="ORF">WM40_23020</name>
</gene>
<evidence type="ECO:0000313" key="2">
    <source>
        <dbReference type="Proteomes" id="UP000033618"/>
    </source>
</evidence>
<reference evidence="1 2" key="1">
    <citation type="submission" date="2015-03" db="EMBL/GenBank/DDBJ databases">
        <title>Draft Genome Sequence of Burkholderia andropogonis type strain ICMP2807, isolated from Sorghum bicolor.</title>
        <authorList>
            <person name="Lopes-Santos L."/>
            <person name="Castro D.B."/>
            <person name="Ottoboni L.M."/>
            <person name="Park D."/>
            <person name="Weirc B.S."/>
            <person name="Destefano S.A."/>
        </authorList>
    </citation>
    <scope>NUCLEOTIDE SEQUENCE [LARGE SCALE GENOMIC DNA]</scope>
    <source>
        <strain evidence="1 2">ICMP2807</strain>
    </source>
</reference>
<dbReference type="Pfam" id="PF11387">
    <property type="entry name" value="DUF2795"/>
    <property type="match status" value="1"/>
</dbReference>
<dbReference type="OrthoDB" id="9013248at2"/>
<sequence length="72" mass="7387">MATGFHADGQGKPDSMSANLQAALATVSFPANKDRVMDAARESGVSNDVLIALDGLPETDYADADALLHALG</sequence>
<accession>A0A0F5JVZ9</accession>
<protein>
    <recommendedName>
        <fullName evidence="3">DUF2795 domain-containing protein</fullName>
    </recommendedName>
</protein>
<dbReference type="AlphaFoldDB" id="A0A0F5JVZ9"/>
<evidence type="ECO:0000313" key="1">
    <source>
        <dbReference type="EMBL" id="KKB61477.1"/>
    </source>
</evidence>
<dbReference type="Proteomes" id="UP000033618">
    <property type="component" value="Unassembled WGS sequence"/>
</dbReference>
<proteinExistence type="predicted"/>
<dbReference type="InterPro" id="IPR021527">
    <property type="entry name" value="DUF2795"/>
</dbReference>
<name>A0A0F5JVZ9_9BURK</name>
<dbReference type="PATRIC" id="fig|28092.6.peg.5411"/>
<comment type="caution">
    <text evidence="1">The sequence shown here is derived from an EMBL/GenBank/DDBJ whole genome shotgun (WGS) entry which is preliminary data.</text>
</comment>